<accession>Q161G9</accession>
<evidence type="ECO:0000256" key="8">
    <source>
        <dbReference type="ARBA" id="ARBA00023315"/>
    </source>
</evidence>
<name>Q161G9_ROSDO</name>
<dbReference type="PANTHER" id="PTHR38686:SF1">
    <property type="entry name" value="APOLIPOPROTEIN N-ACYLTRANSFERASE"/>
    <property type="match status" value="1"/>
</dbReference>
<evidence type="ECO:0000256" key="4">
    <source>
        <dbReference type="ARBA" id="ARBA00022679"/>
    </source>
</evidence>
<dbReference type="InterPro" id="IPR003010">
    <property type="entry name" value="C-N_Hydrolase"/>
</dbReference>
<keyword evidence="6 9" id="KW-1133">Transmembrane helix</keyword>
<evidence type="ECO:0000256" key="7">
    <source>
        <dbReference type="ARBA" id="ARBA00023136"/>
    </source>
</evidence>
<feature type="transmembrane region" description="Helical" evidence="9">
    <location>
        <begin position="52"/>
        <end position="72"/>
    </location>
</feature>
<keyword evidence="3 9" id="KW-1003">Cell membrane</keyword>
<keyword evidence="9" id="KW-0997">Cell inner membrane</keyword>
<feature type="transmembrane region" description="Helical" evidence="9">
    <location>
        <begin position="29"/>
        <end position="45"/>
    </location>
</feature>
<keyword evidence="4 9" id="KW-0808">Transferase</keyword>
<dbReference type="InterPro" id="IPR004563">
    <property type="entry name" value="Apolipo_AcylTrfase"/>
</dbReference>
<dbReference type="UniPathway" id="UPA00666"/>
<dbReference type="KEGG" id="rde:RD1_3917"/>
<dbReference type="Pfam" id="PF20154">
    <property type="entry name" value="LNT_N"/>
    <property type="match status" value="1"/>
</dbReference>
<dbReference type="Proteomes" id="UP000007029">
    <property type="component" value="Chromosome"/>
</dbReference>
<evidence type="ECO:0000256" key="9">
    <source>
        <dbReference type="HAMAP-Rule" id="MF_01148"/>
    </source>
</evidence>
<evidence type="ECO:0000313" key="12">
    <source>
        <dbReference type="Proteomes" id="UP000007029"/>
    </source>
</evidence>
<comment type="catalytic activity">
    <reaction evidence="9">
        <text>N-terminal S-1,2-diacyl-sn-glyceryl-L-cysteinyl-[lipoprotein] + a glycerophospholipid = N-acyl-S-1,2-diacyl-sn-glyceryl-L-cysteinyl-[lipoprotein] + a 2-acyl-sn-glycero-3-phospholipid + H(+)</text>
        <dbReference type="Rhea" id="RHEA:48228"/>
        <dbReference type="Rhea" id="RHEA-COMP:14681"/>
        <dbReference type="Rhea" id="RHEA-COMP:14684"/>
        <dbReference type="ChEBI" id="CHEBI:15378"/>
        <dbReference type="ChEBI" id="CHEBI:136912"/>
        <dbReference type="ChEBI" id="CHEBI:140656"/>
        <dbReference type="ChEBI" id="CHEBI:140657"/>
        <dbReference type="ChEBI" id="CHEBI:140660"/>
        <dbReference type="EC" id="2.3.1.269"/>
    </reaction>
</comment>
<comment type="pathway">
    <text evidence="9">Protein modification; lipoprotein biosynthesis (N-acyl transfer).</text>
</comment>
<keyword evidence="12" id="KW-1185">Reference proteome</keyword>
<protein>
    <recommendedName>
        <fullName evidence="9">Apolipoprotein N-acyltransferase</fullName>
        <shortName evidence="9">ALP N-acyltransferase</shortName>
        <ecNumber evidence="9">2.3.1.269</ecNumber>
    </recommendedName>
</protein>
<comment type="subcellular location">
    <subcellularLocation>
        <location evidence="9">Cell inner membrane</location>
        <topology evidence="9">Multi-pass membrane protein</topology>
    </subcellularLocation>
    <subcellularLocation>
        <location evidence="1">Cell membrane</location>
        <topology evidence="1">Multi-pass membrane protein</topology>
    </subcellularLocation>
</comment>
<organism evidence="11 12">
    <name type="scientific">Roseobacter denitrificans (strain ATCC 33942 / OCh 114)</name>
    <name type="common">Erythrobacter sp. (strain OCh 114)</name>
    <name type="synonym">Roseobacter denitrificans</name>
    <dbReference type="NCBI Taxonomy" id="375451"/>
    <lineage>
        <taxon>Bacteria</taxon>
        <taxon>Pseudomonadati</taxon>
        <taxon>Pseudomonadota</taxon>
        <taxon>Alphaproteobacteria</taxon>
        <taxon>Rhodobacterales</taxon>
        <taxon>Roseobacteraceae</taxon>
        <taxon>Roseobacter</taxon>
    </lineage>
</organism>
<dbReference type="RefSeq" id="WP_011569985.1">
    <property type="nucleotide sequence ID" value="NC_008209.1"/>
</dbReference>
<dbReference type="EMBL" id="CP000362">
    <property type="protein sequence ID" value="ABG33374.1"/>
    <property type="molecule type" value="Genomic_DNA"/>
</dbReference>
<dbReference type="NCBIfam" id="TIGR00546">
    <property type="entry name" value="lnt"/>
    <property type="match status" value="1"/>
</dbReference>
<sequence length="496" mass="52939">MRFPWVAQIVLAAALGVFAAFGQAPYDQPAVLLIALAGAFHLWRIQTRPRAAAVMGLAFGCGYFALALIWIVEPFQVDAARHGWMAPFAVALLSLGLALFWAAAFWAARLLSHAAFGLVLTWTAAEMARAYVFTGFPWASPAQATINGPLSQVLALGGPHAANFVLLLCAWVVSLSGRWPVKAGQAVVLAAVLWSLHAPLQRPAAVLSDTWVRLIQPNAAQHLKWQPEMAEVFFTRQLALTAAPAQSAAQTPDLVVWPETAIPWRLETAGPALVEIGRAGNGAPVVLGALRAEGVHLRNALAVIDPAGAPEAIYDKHHLVPFGEYMPFAGLANRLGLSALVAQAGIFSSGPGPELLDFGPLGTALPLICYEAVFAHGVNAAPARPDFLLQITNDAWFGQYAGPQQHLAQARMRAIEQGLPLMRAANTGISAMIDPAGRIISSLPLGQAGFIDAPLPRPDPATPYSWFGDVPVLVFLLVALGFIRLRQTTVRWSYSD</sequence>
<feature type="transmembrane region" description="Helical" evidence="9">
    <location>
        <begin position="84"/>
        <end position="107"/>
    </location>
</feature>
<keyword evidence="5 9" id="KW-0812">Transmembrane</keyword>
<dbReference type="PROSITE" id="PS50263">
    <property type="entry name" value="CN_HYDROLASE"/>
    <property type="match status" value="1"/>
</dbReference>
<dbReference type="Pfam" id="PF00795">
    <property type="entry name" value="CN_hydrolase"/>
    <property type="match status" value="1"/>
</dbReference>
<comment type="similarity">
    <text evidence="2 9">Belongs to the CN hydrolase family. Apolipoprotein N-acyltransferase subfamily.</text>
</comment>
<dbReference type="GO" id="GO:0016410">
    <property type="term" value="F:N-acyltransferase activity"/>
    <property type="evidence" value="ECO:0007669"/>
    <property type="project" value="UniProtKB-UniRule"/>
</dbReference>
<dbReference type="PANTHER" id="PTHR38686">
    <property type="entry name" value="APOLIPOPROTEIN N-ACYLTRANSFERASE"/>
    <property type="match status" value="1"/>
</dbReference>
<evidence type="ECO:0000259" key="10">
    <source>
        <dbReference type="PROSITE" id="PS50263"/>
    </source>
</evidence>
<dbReference type="SUPFAM" id="SSF56317">
    <property type="entry name" value="Carbon-nitrogen hydrolase"/>
    <property type="match status" value="1"/>
</dbReference>
<evidence type="ECO:0000256" key="2">
    <source>
        <dbReference type="ARBA" id="ARBA00010065"/>
    </source>
</evidence>
<reference evidence="11 12" key="1">
    <citation type="journal article" date="2007" name="J. Bacteriol.">
        <title>The complete genome sequence of Roseobacter denitrificans reveals a mixotrophic rather than photosynthetic metabolism.</title>
        <authorList>
            <person name="Swingley W.D."/>
            <person name="Sadekar S."/>
            <person name="Mastrian S.D."/>
            <person name="Matthies H.J."/>
            <person name="Hao J."/>
            <person name="Ramos H."/>
            <person name="Acharya C.R."/>
            <person name="Conrad A.L."/>
            <person name="Taylor H.L."/>
            <person name="Dejesa L.C."/>
            <person name="Shah M.K."/>
            <person name="O'huallachain M.E."/>
            <person name="Lince M.T."/>
            <person name="Blankenship R.E."/>
            <person name="Beatty J.T."/>
            <person name="Touchman J.W."/>
        </authorList>
    </citation>
    <scope>NUCLEOTIDE SEQUENCE [LARGE SCALE GENOMIC DNA]</scope>
    <source>
        <strain evidence="12">ATCC 33942 / OCh 114</strain>
    </source>
</reference>
<keyword evidence="7 9" id="KW-0472">Membrane</keyword>
<feature type="transmembrane region" description="Helical" evidence="9">
    <location>
        <begin position="464"/>
        <end position="483"/>
    </location>
</feature>
<dbReference type="AlphaFoldDB" id="Q161G9"/>
<feature type="transmembrane region" description="Helical" evidence="9">
    <location>
        <begin position="114"/>
        <end position="133"/>
    </location>
</feature>
<dbReference type="EC" id="2.3.1.269" evidence="9"/>
<evidence type="ECO:0000256" key="6">
    <source>
        <dbReference type="ARBA" id="ARBA00022989"/>
    </source>
</evidence>
<dbReference type="HAMAP" id="MF_01148">
    <property type="entry name" value="Lnt"/>
    <property type="match status" value="1"/>
</dbReference>
<gene>
    <name evidence="11" type="primary">cutE</name>
    <name evidence="9" type="synonym">lnt</name>
    <name evidence="11" type="ordered locus">RD1_3917</name>
</gene>
<proteinExistence type="inferred from homology"/>
<feature type="domain" description="CN hydrolase" evidence="10">
    <location>
        <begin position="215"/>
        <end position="457"/>
    </location>
</feature>
<dbReference type="STRING" id="375451.RD1_3917"/>
<dbReference type="Gene3D" id="3.60.110.10">
    <property type="entry name" value="Carbon-nitrogen hydrolase"/>
    <property type="match status" value="1"/>
</dbReference>
<keyword evidence="8 9" id="KW-0012">Acyltransferase</keyword>
<comment type="function">
    <text evidence="9">Catalyzes the phospholipid dependent N-acylation of the N-terminal cysteine of apolipoprotein, the last step in lipoprotein maturation.</text>
</comment>
<keyword evidence="11" id="KW-0449">Lipoprotein</keyword>
<dbReference type="eggNOG" id="COG0815">
    <property type="taxonomic scope" value="Bacteria"/>
</dbReference>
<evidence type="ECO:0000313" key="11">
    <source>
        <dbReference type="EMBL" id="ABG33374.1"/>
    </source>
</evidence>
<dbReference type="InterPro" id="IPR045378">
    <property type="entry name" value="LNT_N"/>
</dbReference>
<dbReference type="GO" id="GO:0005886">
    <property type="term" value="C:plasma membrane"/>
    <property type="evidence" value="ECO:0007669"/>
    <property type="project" value="UniProtKB-SubCell"/>
</dbReference>
<evidence type="ECO:0000256" key="3">
    <source>
        <dbReference type="ARBA" id="ARBA00022475"/>
    </source>
</evidence>
<evidence type="ECO:0000256" key="5">
    <source>
        <dbReference type="ARBA" id="ARBA00022692"/>
    </source>
</evidence>
<dbReference type="CDD" id="cd07571">
    <property type="entry name" value="ALP_N-acyl_transferase"/>
    <property type="match status" value="1"/>
</dbReference>
<feature type="transmembrane region" description="Helical" evidence="9">
    <location>
        <begin position="153"/>
        <end position="176"/>
    </location>
</feature>
<dbReference type="GO" id="GO:0042158">
    <property type="term" value="P:lipoprotein biosynthetic process"/>
    <property type="evidence" value="ECO:0007669"/>
    <property type="project" value="UniProtKB-UniRule"/>
</dbReference>
<evidence type="ECO:0000256" key="1">
    <source>
        <dbReference type="ARBA" id="ARBA00004651"/>
    </source>
</evidence>
<dbReference type="InterPro" id="IPR036526">
    <property type="entry name" value="C-N_Hydrolase_sf"/>
</dbReference>
<dbReference type="HOGENOM" id="CLU_019563_3_1_5"/>